<dbReference type="InterPro" id="IPR006683">
    <property type="entry name" value="Thioestr_dom"/>
</dbReference>
<evidence type="ECO:0000259" key="1">
    <source>
        <dbReference type="Pfam" id="PF03061"/>
    </source>
</evidence>
<sequence>MAGIDCRSDFEDVPWAAALLEQPDTIYYVPSSRSKKGTTEDSLFAETLRTSRTLKSTYAFYQRPATPQEQIREVNILIRTGNALDGHSGILHGGIVATLIDEGMGILQSANQERNHLIAVQRGLAQGELPSYQLGTFTAELKVKYLKPVKTPSVVLIKVRPVRKEGRKEWIVAEVWHRGRLGEAHNDRDSVLCATGEALFIEPRGTKL</sequence>
<comment type="caution">
    <text evidence="2">The sequence shown here is derived from an EMBL/GenBank/DDBJ whole genome shotgun (WGS) entry which is preliminary data.</text>
</comment>
<name>A0A9P4Q7R5_9PEZI</name>
<dbReference type="Proteomes" id="UP000799441">
    <property type="component" value="Unassembled WGS sequence"/>
</dbReference>
<protein>
    <recommendedName>
        <fullName evidence="1">Thioesterase domain-containing protein</fullName>
    </recommendedName>
</protein>
<reference evidence="2" key="1">
    <citation type="journal article" date="2020" name="Stud. Mycol.">
        <title>101 Dothideomycetes genomes: a test case for predicting lifestyles and emergence of pathogens.</title>
        <authorList>
            <person name="Haridas S."/>
            <person name="Albert R."/>
            <person name="Binder M."/>
            <person name="Bloem J."/>
            <person name="Labutti K."/>
            <person name="Salamov A."/>
            <person name="Andreopoulos B."/>
            <person name="Baker S."/>
            <person name="Barry K."/>
            <person name="Bills G."/>
            <person name="Bluhm B."/>
            <person name="Cannon C."/>
            <person name="Castanera R."/>
            <person name="Culley D."/>
            <person name="Daum C."/>
            <person name="Ezra D."/>
            <person name="Gonzalez J."/>
            <person name="Henrissat B."/>
            <person name="Kuo A."/>
            <person name="Liang C."/>
            <person name="Lipzen A."/>
            <person name="Lutzoni F."/>
            <person name="Magnuson J."/>
            <person name="Mondo S."/>
            <person name="Nolan M."/>
            <person name="Ohm R."/>
            <person name="Pangilinan J."/>
            <person name="Park H.-J."/>
            <person name="Ramirez L."/>
            <person name="Alfaro M."/>
            <person name="Sun H."/>
            <person name="Tritt A."/>
            <person name="Yoshinaga Y."/>
            <person name="Zwiers L.-H."/>
            <person name="Turgeon B."/>
            <person name="Goodwin S."/>
            <person name="Spatafora J."/>
            <person name="Crous P."/>
            <person name="Grigoriev I."/>
        </authorList>
    </citation>
    <scope>NUCLEOTIDE SEQUENCE</scope>
    <source>
        <strain evidence="2">CBS 116435</strain>
    </source>
</reference>
<dbReference type="CDD" id="cd03443">
    <property type="entry name" value="PaaI_thioesterase"/>
    <property type="match status" value="1"/>
</dbReference>
<gene>
    <name evidence="2" type="ORF">K431DRAFT_284951</name>
</gene>
<organism evidence="2 3">
    <name type="scientific">Polychaeton citri CBS 116435</name>
    <dbReference type="NCBI Taxonomy" id="1314669"/>
    <lineage>
        <taxon>Eukaryota</taxon>
        <taxon>Fungi</taxon>
        <taxon>Dikarya</taxon>
        <taxon>Ascomycota</taxon>
        <taxon>Pezizomycotina</taxon>
        <taxon>Dothideomycetes</taxon>
        <taxon>Dothideomycetidae</taxon>
        <taxon>Capnodiales</taxon>
        <taxon>Capnodiaceae</taxon>
        <taxon>Polychaeton</taxon>
    </lineage>
</organism>
<dbReference type="InterPro" id="IPR052061">
    <property type="entry name" value="PTE-AB_protein"/>
</dbReference>
<evidence type="ECO:0000313" key="2">
    <source>
        <dbReference type="EMBL" id="KAF2721344.1"/>
    </source>
</evidence>
<accession>A0A9P4Q7R5</accession>
<dbReference type="PANTHER" id="PTHR47260">
    <property type="entry name" value="UPF0644 PROTEIN PB2B4.06"/>
    <property type="match status" value="1"/>
</dbReference>
<dbReference type="SUPFAM" id="SSF54637">
    <property type="entry name" value="Thioesterase/thiol ester dehydrase-isomerase"/>
    <property type="match status" value="1"/>
</dbReference>
<evidence type="ECO:0000313" key="3">
    <source>
        <dbReference type="Proteomes" id="UP000799441"/>
    </source>
</evidence>
<feature type="domain" description="Thioesterase" evidence="1">
    <location>
        <begin position="89"/>
        <end position="176"/>
    </location>
</feature>
<proteinExistence type="predicted"/>
<dbReference type="OrthoDB" id="506431at2759"/>
<keyword evidence="3" id="KW-1185">Reference proteome</keyword>
<dbReference type="EMBL" id="MU003791">
    <property type="protein sequence ID" value="KAF2721344.1"/>
    <property type="molecule type" value="Genomic_DNA"/>
</dbReference>
<dbReference type="Pfam" id="PF03061">
    <property type="entry name" value="4HBT"/>
    <property type="match status" value="1"/>
</dbReference>
<dbReference type="PANTHER" id="PTHR47260:SF1">
    <property type="entry name" value="UPF0644 PROTEIN PB2B4.06"/>
    <property type="match status" value="1"/>
</dbReference>
<dbReference type="AlphaFoldDB" id="A0A9P4Q7R5"/>
<dbReference type="Gene3D" id="3.10.129.10">
    <property type="entry name" value="Hotdog Thioesterase"/>
    <property type="match status" value="1"/>
</dbReference>
<dbReference type="InterPro" id="IPR029069">
    <property type="entry name" value="HotDog_dom_sf"/>
</dbReference>